<dbReference type="EMBL" id="MF768985">
    <property type="protein sequence ID" value="ATU84181.1"/>
    <property type="molecule type" value="Genomic_DNA"/>
</dbReference>
<proteinExistence type="predicted"/>
<dbReference type="Proteomes" id="UP000277283">
    <property type="component" value="Segment"/>
</dbReference>
<reference evidence="3" key="2">
    <citation type="submission" date="2012-08" db="EMBL/GenBank/DDBJ databases">
        <authorList>
            <person name="Choi T.-J."/>
        </authorList>
    </citation>
    <scope>NUCLEOTIDE SEQUENCE [LARGE SCALE GENOMIC DNA]</scope>
    <source>
        <strain evidence="3">K-LV1</strain>
    </source>
</reference>
<organism evidence="1 3">
    <name type="scientific">White spot syndrome virus</name>
    <dbReference type="NCBI Taxonomy" id="342409"/>
    <lineage>
        <taxon>Viruses</taxon>
        <taxon>Viruses incertae sedis</taxon>
        <taxon>Naldaviricetes</taxon>
        <taxon>Nimaviridae</taxon>
        <taxon>Whispovirus</taxon>
    </lineage>
</organism>
<name>K7WI35_9VIRU</name>
<accession>K7WI35</accession>
<dbReference type="SMR" id="K7WI35"/>
<evidence type="ECO:0000313" key="3">
    <source>
        <dbReference type="Proteomes" id="UP000277283"/>
    </source>
</evidence>
<gene>
    <name evidence="1" type="ORF">wssv_05010</name>
</gene>
<protein>
    <submittedName>
        <fullName evidence="2">ORF1292</fullName>
    </submittedName>
    <submittedName>
        <fullName evidence="1">Wsv517</fullName>
    </submittedName>
</protein>
<dbReference type="EMBL" id="JX515788">
    <property type="protein sequence ID" value="AFX59878.1"/>
    <property type="molecule type" value="Genomic_DNA"/>
</dbReference>
<reference evidence="2" key="3">
    <citation type="journal article" date="2018" name="Aquaculture">
        <title>Complete genome sequence of a white spot syndrome virus associated with a disease incursion in Australia.</title>
        <authorList>
            <person name="Oakey J."/>
            <person name="Smith C.S."/>
        </authorList>
    </citation>
    <scope>NUCLEOTIDE SEQUENCE [LARGE SCALE GENOMIC DNA]</scope>
    <source>
        <strain evidence="2">WSSV-AU</strain>
    </source>
</reference>
<evidence type="ECO:0000313" key="1">
    <source>
        <dbReference type="EMBL" id="AFX59878.1"/>
    </source>
</evidence>
<evidence type="ECO:0000313" key="2">
    <source>
        <dbReference type="EMBL" id="ATU84181.1"/>
    </source>
</evidence>
<reference evidence="1" key="1">
    <citation type="submission" date="2012-08" db="EMBL/GenBank/DDBJ databases">
        <title>Cassytha pubescens and C. glabella (Lauraceae) are not disjunctly distributed between Australia and the Ryukyu Archipelago of Japan - evidence from morphological and molecular data.</title>
        <authorList>
            <person name="Kokubugata G."/>
            <person name="Nakamura K."/>
            <person name="Forster P.I."/>
            <person name="Wilson G.W."/>
            <person name="Holland A.E."/>
            <person name="Hirayama Y."/>
            <person name="Yokota M."/>
        </authorList>
    </citation>
    <scope>NUCLEOTIDE SEQUENCE</scope>
    <source>
        <strain evidence="1">K-LV1</strain>
    </source>
</reference>
<sequence length="62" mass="6832">MGNKFMGNRFHSVSRPIPLPAIGSKWDGIGIGSFMSLLGNISQHMEGLFKDIIFFSSIFIVS</sequence>
<dbReference type="Proteomes" id="UP000267516">
    <property type="component" value="Segment"/>
</dbReference>